<protein>
    <submittedName>
        <fullName evidence="1">Uncharacterized protein</fullName>
    </submittedName>
</protein>
<name>A0AAT9HX20_9ACTN</name>
<sequence length="82" mass="8953">MELQQTAHDPDVTDVRDIAQPARCAAQQRGDHGLRYEVLRTADTDLTLQRGSAVDKQYVISAVDGHGSRVPWRVGQGPEGKG</sequence>
<gene>
    <name evidence="1" type="ORF">SHKM778_83830</name>
</gene>
<dbReference type="AlphaFoldDB" id="A0AAT9HX20"/>
<accession>A0AAT9HX20</accession>
<evidence type="ECO:0000313" key="1">
    <source>
        <dbReference type="EMBL" id="BFO21995.1"/>
    </source>
</evidence>
<organism evidence="1">
    <name type="scientific">Streptomyces haneummycinicus</name>
    <dbReference type="NCBI Taxonomy" id="3074435"/>
    <lineage>
        <taxon>Bacteria</taxon>
        <taxon>Bacillati</taxon>
        <taxon>Actinomycetota</taxon>
        <taxon>Actinomycetes</taxon>
        <taxon>Kitasatosporales</taxon>
        <taxon>Streptomycetaceae</taxon>
        <taxon>Streptomyces</taxon>
    </lineage>
</organism>
<reference evidence="1" key="1">
    <citation type="submission" date="2024-06" db="EMBL/GenBank/DDBJ databases">
        <authorList>
            <consortium name="consrtm"/>
            <person name="Uemura M."/>
            <person name="Terahara T."/>
        </authorList>
    </citation>
    <scope>NUCLEOTIDE SEQUENCE</scope>
    <source>
        <strain evidence="1">KM77-8</strain>
    </source>
</reference>
<proteinExistence type="predicted"/>
<dbReference type="EMBL" id="AP035768">
    <property type="protein sequence ID" value="BFO21995.1"/>
    <property type="molecule type" value="Genomic_DNA"/>
</dbReference>
<reference evidence="1" key="2">
    <citation type="submission" date="2024-07" db="EMBL/GenBank/DDBJ databases">
        <title>Streptomyces haneummycinica sp. nov., a new antibiotic-producing actinobacterium isolated from marine sediment.</title>
        <authorList>
            <person name="Uemura M."/>
            <person name="Hamada M."/>
            <person name="Hirano S."/>
            <person name="Kobayashi K."/>
            <person name="Ohshiro T."/>
            <person name="Kobayashi T."/>
            <person name="Terahara T."/>
        </authorList>
    </citation>
    <scope>NUCLEOTIDE SEQUENCE</scope>
    <source>
        <strain evidence="1">KM77-8</strain>
    </source>
</reference>